<reference evidence="1" key="1">
    <citation type="journal article" date="2020" name="Stud. Mycol.">
        <title>101 Dothideomycetes genomes: a test case for predicting lifestyles and emergence of pathogens.</title>
        <authorList>
            <person name="Haridas S."/>
            <person name="Albert R."/>
            <person name="Binder M."/>
            <person name="Bloem J."/>
            <person name="Labutti K."/>
            <person name="Salamov A."/>
            <person name="Andreopoulos B."/>
            <person name="Baker S."/>
            <person name="Barry K."/>
            <person name="Bills G."/>
            <person name="Bluhm B."/>
            <person name="Cannon C."/>
            <person name="Castanera R."/>
            <person name="Culley D."/>
            <person name="Daum C."/>
            <person name="Ezra D."/>
            <person name="Gonzalez J."/>
            <person name="Henrissat B."/>
            <person name="Kuo A."/>
            <person name="Liang C."/>
            <person name="Lipzen A."/>
            <person name="Lutzoni F."/>
            <person name="Magnuson J."/>
            <person name="Mondo S."/>
            <person name="Nolan M."/>
            <person name="Ohm R."/>
            <person name="Pangilinan J."/>
            <person name="Park H.-J."/>
            <person name="Ramirez L."/>
            <person name="Alfaro M."/>
            <person name="Sun H."/>
            <person name="Tritt A."/>
            <person name="Yoshinaga Y."/>
            <person name="Zwiers L.-H."/>
            <person name="Turgeon B."/>
            <person name="Goodwin S."/>
            <person name="Spatafora J."/>
            <person name="Crous P."/>
            <person name="Grigoriev I."/>
        </authorList>
    </citation>
    <scope>NUCLEOTIDE SEQUENCE</scope>
    <source>
        <strain evidence="1">CBS 525.71</strain>
    </source>
</reference>
<evidence type="ECO:0000313" key="1">
    <source>
        <dbReference type="EMBL" id="KAF2623439.1"/>
    </source>
</evidence>
<proteinExistence type="predicted"/>
<gene>
    <name evidence="1" type="ORF">BU25DRAFT_478269</name>
</gene>
<dbReference type="Proteomes" id="UP000799754">
    <property type="component" value="Unassembled WGS sequence"/>
</dbReference>
<name>A0ACB6RR97_9PLEO</name>
<organism evidence="1 2">
    <name type="scientific">Macroventuria anomochaeta</name>
    <dbReference type="NCBI Taxonomy" id="301207"/>
    <lineage>
        <taxon>Eukaryota</taxon>
        <taxon>Fungi</taxon>
        <taxon>Dikarya</taxon>
        <taxon>Ascomycota</taxon>
        <taxon>Pezizomycotina</taxon>
        <taxon>Dothideomycetes</taxon>
        <taxon>Pleosporomycetidae</taxon>
        <taxon>Pleosporales</taxon>
        <taxon>Pleosporineae</taxon>
        <taxon>Didymellaceae</taxon>
        <taxon>Macroventuria</taxon>
    </lineage>
</organism>
<protein>
    <submittedName>
        <fullName evidence="1">Cloroperoxidase</fullName>
    </submittedName>
</protein>
<sequence length="260" mass="29064">MQSLKWRACMQMEPLTNDQLPIIPDVHEQCICRKGTLGLIQKLTKPFIYLSVMTCDFNLFLANLILLAHPPNKVIAAGETRSACHVLNAVANHGILPHDGKNITFWASNTTVRQTFNFAPSLCFFVLKFSADFLGRSYWVDKFDLEELSKYNAIEHDASLTRRNAALIPDQGRPDLALVQELLSVATGKGKGGKVLLTKENLSKQLAKRRGEARAETPEYSESLFHNMFGSADSSMSLTIFGSRVDDLRPMLTEERFSGN</sequence>
<comment type="caution">
    <text evidence="1">The sequence shown here is derived from an EMBL/GenBank/DDBJ whole genome shotgun (WGS) entry which is preliminary data.</text>
</comment>
<dbReference type="EMBL" id="MU006737">
    <property type="protein sequence ID" value="KAF2623439.1"/>
    <property type="molecule type" value="Genomic_DNA"/>
</dbReference>
<accession>A0ACB6RR97</accession>
<evidence type="ECO:0000313" key="2">
    <source>
        <dbReference type="Proteomes" id="UP000799754"/>
    </source>
</evidence>
<keyword evidence="2" id="KW-1185">Reference proteome</keyword>